<name>A0A2P6V1V4_9CHLO</name>
<dbReference type="GO" id="GO:0005801">
    <property type="term" value="C:cis-Golgi network"/>
    <property type="evidence" value="ECO:0007669"/>
    <property type="project" value="TreeGrafter"/>
</dbReference>
<dbReference type="STRING" id="554055.A0A2P6V1V4"/>
<dbReference type="Gene3D" id="3.30.1380.20">
    <property type="entry name" value="Trafficking protein particle complex subunit 3"/>
    <property type="match status" value="1"/>
</dbReference>
<dbReference type="OrthoDB" id="941624at2759"/>
<comment type="caution">
    <text evidence="2">The sequence shown here is derived from an EMBL/GenBank/DDBJ whole genome shotgun (WGS) entry which is preliminary data.</text>
</comment>
<dbReference type="Pfam" id="PF04051">
    <property type="entry name" value="TRAPP"/>
    <property type="match status" value="1"/>
</dbReference>
<evidence type="ECO:0000313" key="3">
    <source>
        <dbReference type="Proteomes" id="UP000239649"/>
    </source>
</evidence>
<accession>A0A2P6V1V4</accession>
<dbReference type="PANTHER" id="PTHR12817:SF0">
    <property type="entry name" value="GEO08327P1"/>
    <property type="match status" value="1"/>
</dbReference>
<dbReference type="Proteomes" id="UP000239649">
    <property type="component" value="Unassembled WGS sequence"/>
</dbReference>
<dbReference type="InterPro" id="IPR037992">
    <property type="entry name" value="TRAPPC6/Trs33"/>
</dbReference>
<organism evidence="2 3">
    <name type="scientific">Micractinium conductrix</name>
    <dbReference type="NCBI Taxonomy" id="554055"/>
    <lineage>
        <taxon>Eukaryota</taxon>
        <taxon>Viridiplantae</taxon>
        <taxon>Chlorophyta</taxon>
        <taxon>core chlorophytes</taxon>
        <taxon>Trebouxiophyceae</taxon>
        <taxon>Chlorellales</taxon>
        <taxon>Chlorellaceae</taxon>
        <taxon>Chlorella clade</taxon>
        <taxon>Micractinium</taxon>
    </lineage>
</organism>
<dbReference type="InterPro" id="IPR024096">
    <property type="entry name" value="NO_sig/Golgi_transp_ligand-bd"/>
</dbReference>
<keyword evidence="3" id="KW-1185">Reference proteome</keyword>
<evidence type="ECO:0000256" key="1">
    <source>
        <dbReference type="ARBA" id="ARBA00006218"/>
    </source>
</evidence>
<evidence type="ECO:0000313" key="2">
    <source>
        <dbReference type="EMBL" id="PSC68076.1"/>
    </source>
</evidence>
<dbReference type="AlphaFoldDB" id="A0A2P6V1V4"/>
<proteinExistence type="inferred from homology"/>
<protein>
    <submittedName>
        <fullName evidence="2">Trafficking particle complex subunit 6B</fullName>
    </submittedName>
</protein>
<gene>
    <name evidence="2" type="ORF">C2E20_8363</name>
</gene>
<sequence>MQLQDHLPLQLHLHEPGLHSRPVMPARGAGRECAESCMDYLTLELVHHYRDAQQGPSLQAALDAVGERVGRQLAERYARDRPPLTEPLEAMKWLCKEFWGEVFRKPVDNLRTNHRGTFVLRDTQFRWLWRLAQNQMPPQLGLSLPPAVPKTELAADYLVLPCAIVRGALAQLGLDCSVAADAASLPQVDFTVVLAGGGTGGAGAAARGAR</sequence>
<dbReference type="EMBL" id="LHPF02000043">
    <property type="protein sequence ID" value="PSC68076.1"/>
    <property type="molecule type" value="Genomic_DNA"/>
</dbReference>
<dbReference type="GO" id="GO:0030008">
    <property type="term" value="C:TRAPP complex"/>
    <property type="evidence" value="ECO:0007669"/>
    <property type="project" value="TreeGrafter"/>
</dbReference>
<dbReference type="InterPro" id="IPR007194">
    <property type="entry name" value="TRAPP_component"/>
</dbReference>
<comment type="similarity">
    <text evidence="1">Belongs to the TRAPP small subunits family. BET3 subfamily.</text>
</comment>
<dbReference type="CDD" id="cd14944">
    <property type="entry name" value="TRAPPC6A_Trs33"/>
    <property type="match status" value="1"/>
</dbReference>
<dbReference type="PANTHER" id="PTHR12817">
    <property type="entry name" value="TRAFFICKING PROTEIN PARTICLE COMPLEX SUBUNIT 6B"/>
    <property type="match status" value="1"/>
</dbReference>
<dbReference type="GO" id="GO:0006888">
    <property type="term" value="P:endoplasmic reticulum to Golgi vesicle-mediated transport"/>
    <property type="evidence" value="ECO:0007669"/>
    <property type="project" value="TreeGrafter"/>
</dbReference>
<dbReference type="SUPFAM" id="SSF111126">
    <property type="entry name" value="Ligand-binding domain in the NO signalling and Golgi transport"/>
    <property type="match status" value="1"/>
</dbReference>
<reference evidence="2 3" key="1">
    <citation type="journal article" date="2018" name="Plant J.">
        <title>Genome sequences of Chlorella sorokiniana UTEX 1602 and Micractinium conductrix SAG 241.80: implications to maltose excretion by a green alga.</title>
        <authorList>
            <person name="Arriola M.B."/>
            <person name="Velmurugan N."/>
            <person name="Zhang Y."/>
            <person name="Plunkett M.H."/>
            <person name="Hondzo H."/>
            <person name="Barney B.M."/>
        </authorList>
    </citation>
    <scope>NUCLEOTIDE SEQUENCE [LARGE SCALE GENOMIC DNA]</scope>
    <source>
        <strain evidence="2 3">SAG 241.80</strain>
    </source>
</reference>
<dbReference type="GO" id="GO:0005802">
    <property type="term" value="C:trans-Golgi network"/>
    <property type="evidence" value="ECO:0007669"/>
    <property type="project" value="TreeGrafter"/>
</dbReference>